<evidence type="ECO:0000256" key="4">
    <source>
        <dbReference type="SAM" id="MobiDB-lite"/>
    </source>
</evidence>
<accession>A0A6I6DSW1</accession>
<dbReference type="Gene3D" id="3.40.50.2300">
    <property type="match status" value="2"/>
</dbReference>
<sequence>MAEDPVPPRTRRRRSTENRPVSMADVATRAGVSAQTVSRVANGFGGVLDETRAAVIAAMEELGYRPNSAARALKLGSFRTIGVISSTLSTIGDVRTIEAIAHSAALEGYTTTLIPLRAQGEGGVKRVYSRLQELAVDALILNIEKQLLDRAEVLVPPGVPIVLMDTSPDGMHIVVDTDQFDGARQATEHLLSLGHHTVRHLAGPEDSHPAQRRLEGWQRTLEDAGRPVPEPVRGDWTAQSGYERGRILAEDRSCTAVFCANDQMALGLYRALREAGRRVPHDVSVVGFDDTADAIAYDPPLTSVRQDFADAGRRAVSAALAQLRAGEESTPRIDVVPTDLVVRASTAAPSGLPAMAIRPAREE</sequence>
<evidence type="ECO:0000256" key="3">
    <source>
        <dbReference type="ARBA" id="ARBA00023163"/>
    </source>
</evidence>
<keyword evidence="2 6" id="KW-0238">DNA-binding</keyword>
<feature type="domain" description="HTH lacI-type" evidence="5">
    <location>
        <begin position="21"/>
        <end position="75"/>
    </location>
</feature>
<protein>
    <submittedName>
        <fullName evidence="6">LacI family DNA-binding transcriptional regulator</fullName>
    </submittedName>
</protein>
<name>A0A6I6DSW1_9MICO</name>
<dbReference type="EMBL" id="CP032550">
    <property type="protein sequence ID" value="QGU28052.1"/>
    <property type="molecule type" value="Genomic_DNA"/>
</dbReference>
<dbReference type="PANTHER" id="PTHR30146">
    <property type="entry name" value="LACI-RELATED TRANSCRIPTIONAL REPRESSOR"/>
    <property type="match status" value="1"/>
</dbReference>
<keyword evidence="7" id="KW-1185">Reference proteome</keyword>
<dbReference type="Gene3D" id="1.10.260.40">
    <property type="entry name" value="lambda repressor-like DNA-binding domains"/>
    <property type="match status" value="1"/>
</dbReference>
<dbReference type="GO" id="GO:0000976">
    <property type="term" value="F:transcription cis-regulatory region binding"/>
    <property type="evidence" value="ECO:0007669"/>
    <property type="project" value="TreeGrafter"/>
</dbReference>
<dbReference type="SUPFAM" id="SSF53822">
    <property type="entry name" value="Periplasmic binding protein-like I"/>
    <property type="match status" value="1"/>
</dbReference>
<dbReference type="InterPro" id="IPR000843">
    <property type="entry name" value="HTH_LacI"/>
</dbReference>
<dbReference type="InterPro" id="IPR010982">
    <property type="entry name" value="Lambda_DNA-bd_dom_sf"/>
</dbReference>
<dbReference type="OrthoDB" id="9785139at2"/>
<evidence type="ECO:0000256" key="1">
    <source>
        <dbReference type="ARBA" id="ARBA00023015"/>
    </source>
</evidence>
<dbReference type="InterPro" id="IPR028082">
    <property type="entry name" value="Peripla_BP_I"/>
</dbReference>
<evidence type="ECO:0000313" key="6">
    <source>
        <dbReference type="EMBL" id="QGU28052.1"/>
    </source>
</evidence>
<evidence type="ECO:0000256" key="2">
    <source>
        <dbReference type="ARBA" id="ARBA00023125"/>
    </source>
</evidence>
<dbReference type="InterPro" id="IPR046335">
    <property type="entry name" value="LacI/GalR-like_sensor"/>
</dbReference>
<dbReference type="CDD" id="cd01392">
    <property type="entry name" value="HTH_LacI"/>
    <property type="match status" value="1"/>
</dbReference>
<dbReference type="PROSITE" id="PS50932">
    <property type="entry name" value="HTH_LACI_2"/>
    <property type="match status" value="1"/>
</dbReference>
<dbReference type="SUPFAM" id="SSF47413">
    <property type="entry name" value="lambda repressor-like DNA-binding domains"/>
    <property type="match status" value="1"/>
</dbReference>
<feature type="region of interest" description="Disordered" evidence="4">
    <location>
        <begin position="1"/>
        <end position="22"/>
    </location>
</feature>
<dbReference type="GO" id="GO:0003700">
    <property type="term" value="F:DNA-binding transcription factor activity"/>
    <property type="evidence" value="ECO:0007669"/>
    <property type="project" value="TreeGrafter"/>
</dbReference>
<dbReference type="Proteomes" id="UP000422989">
    <property type="component" value="Chromosome"/>
</dbReference>
<dbReference type="AlphaFoldDB" id="A0A6I6DSW1"/>
<keyword evidence="3" id="KW-0804">Transcription</keyword>
<dbReference type="Pfam" id="PF00356">
    <property type="entry name" value="LacI"/>
    <property type="match status" value="1"/>
</dbReference>
<reference evidence="6 7" key="1">
    <citation type="submission" date="2018-09" db="EMBL/GenBank/DDBJ databases">
        <title>Whole genome sequencing of Microbacterium oryzae strain MB-10T.</title>
        <authorList>
            <person name="Das S.K."/>
        </authorList>
    </citation>
    <scope>NUCLEOTIDE SEQUENCE [LARGE SCALE GENOMIC DNA]</scope>
    <source>
        <strain evidence="6 7">MB-10</strain>
    </source>
</reference>
<proteinExistence type="predicted"/>
<evidence type="ECO:0000259" key="5">
    <source>
        <dbReference type="PROSITE" id="PS50932"/>
    </source>
</evidence>
<dbReference type="CDD" id="cd01574">
    <property type="entry name" value="PBP1_LacI"/>
    <property type="match status" value="1"/>
</dbReference>
<dbReference type="KEGG" id="moj:D7D94_10485"/>
<organism evidence="6 7">
    <name type="scientific">Microbacterium oryzae</name>
    <dbReference type="NCBI Taxonomy" id="743009"/>
    <lineage>
        <taxon>Bacteria</taxon>
        <taxon>Bacillati</taxon>
        <taxon>Actinomycetota</taxon>
        <taxon>Actinomycetes</taxon>
        <taxon>Micrococcales</taxon>
        <taxon>Microbacteriaceae</taxon>
        <taxon>Microbacterium</taxon>
    </lineage>
</organism>
<dbReference type="SMART" id="SM00354">
    <property type="entry name" value="HTH_LACI"/>
    <property type="match status" value="1"/>
</dbReference>
<dbReference type="Pfam" id="PF13377">
    <property type="entry name" value="Peripla_BP_3"/>
    <property type="match status" value="1"/>
</dbReference>
<keyword evidence="1" id="KW-0805">Transcription regulation</keyword>
<gene>
    <name evidence="6" type="ORF">D7D94_10485</name>
</gene>
<dbReference type="PANTHER" id="PTHR30146:SF153">
    <property type="entry name" value="LACTOSE OPERON REPRESSOR"/>
    <property type="match status" value="1"/>
</dbReference>
<evidence type="ECO:0000313" key="7">
    <source>
        <dbReference type="Proteomes" id="UP000422989"/>
    </source>
</evidence>